<dbReference type="EMBL" id="KB095812">
    <property type="protein sequence ID" value="ESO11644.1"/>
    <property type="molecule type" value="Genomic_DNA"/>
</dbReference>
<keyword evidence="9 12" id="KW-0206">Cytoskeleton</keyword>
<comment type="subcellular location">
    <subcellularLocation>
        <location evidence="1">Cytoplasm</location>
        <location evidence="1">Cytoskeleton</location>
        <location evidence="1">Cilium axoneme</location>
    </subcellularLocation>
</comment>
<dbReference type="GeneID" id="20197533"/>
<dbReference type="KEGG" id="hro:HELRODRAFT_156242"/>
<dbReference type="FunCoup" id="T1ELT3">
    <property type="interactions" value="68"/>
</dbReference>
<evidence type="ECO:0000256" key="8">
    <source>
        <dbReference type="ARBA" id="ARBA00023175"/>
    </source>
</evidence>
<evidence type="ECO:0000256" key="2">
    <source>
        <dbReference type="ARBA" id="ARBA00010156"/>
    </source>
</evidence>
<keyword evidence="4 12" id="KW-0963">Cytoplasm</keyword>
<dbReference type="CTD" id="20197533"/>
<dbReference type="EMBL" id="AMQM01002496">
    <property type="status" value="NOT_ANNOTATED_CDS"/>
    <property type="molecule type" value="Genomic_DNA"/>
</dbReference>
<comment type="subunit">
    <text evidence="3">Consists of at least two heavy chains and a number of intermediate and light chains.</text>
</comment>
<sequence>MADENVDKKEEGKKHTYPLIQYSDMHEEMKIEAMELCVTACEKFSNNNEQAAKMIKDLMDKKFGMPWNVCVGEGFGFEVTFHKRNILFMFFGGNIGILVWKIS</sequence>
<comment type="similarity">
    <text evidence="2 12">Belongs to the dynein light chain family.</text>
</comment>
<dbReference type="InterPro" id="IPR037177">
    <property type="entry name" value="DLC_sf"/>
</dbReference>
<dbReference type="EnsemblMetazoa" id="HelroT156242">
    <property type="protein sequence ID" value="HelroP156242"/>
    <property type="gene ID" value="HelroG156242"/>
</dbReference>
<dbReference type="RefSeq" id="XP_009010132.1">
    <property type="nucleotide sequence ID" value="XM_009011884.1"/>
</dbReference>
<keyword evidence="6 12" id="KW-0243">Dynein</keyword>
<evidence type="ECO:0000256" key="6">
    <source>
        <dbReference type="ARBA" id="ARBA00023017"/>
    </source>
</evidence>
<reference evidence="14" key="3">
    <citation type="submission" date="2015-06" db="UniProtKB">
        <authorList>
            <consortium name="EnsemblMetazoa"/>
        </authorList>
    </citation>
    <scope>IDENTIFICATION</scope>
</reference>
<dbReference type="SMART" id="SM01375">
    <property type="entry name" value="Dynein_light"/>
    <property type="match status" value="1"/>
</dbReference>
<evidence type="ECO:0000256" key="9">
    <source>
        <dbReference type="ARBA" id="ARBA00023212"/>
    </source>
</evidence>
<keyword evidence="5 12" id="KW-0493">Microtubule</keyword>
<dbReference type="Proteomes" id="UP000015101">
    <property type="component" value="Unassembled WGS sequence"/>
</dbReference>
<reference evidence="15" key="1">
    <citation type="submission" date="2012-12" db="EMBL/GenBank/DDBJ databases">
        <authorList>
            <person name="Hellsten U."/>
            <person name="Grimwood J."/>
            <person name="Chapman J.A."/>
            <person name="Shapiro H."/>
            <person name="Aerts A."/>
            <person name="Otillar R.P."/>
            <person name="Terry A.Y."/>
            <person name="Boore J.L."/>
            <person name="Simakov O."/>
            <person name="Marletaz F."/>
            <person name="Cho S.-J."/>
            <person name="Edsinger-Gonzales E."/>
            <person name="Havlak P."/>
            <person name="Kuo D.-H."/>
            <person name="Larsson T."/>
            <person name="Lv J."/>
            <person name="Arendt D."/>
            <person name="Savage R."/>
            <person name="Osoegawa K."/>
            <person name="de Jong P."/>
            <person name="Lindberg D.R."/>
            <person name="Seaver E.C."/>
            <person name="Weisblat D.A."/>
            <person name="Putnam N.H."/>
            <person name="Grigoriev I.V."/>
            <person name="Rokhsar D.S."/>
        </authorList>
    </citation>
    <scope>NUCLEOTIDE SEQUENCE</scope>
</reference>
<dbReference type="GO" id="GO:0005874">
    <property type="term" value="C:microtubule"/>
    <property type="evidence" value="ECO:0007669"/>
    <property type="project" value="UniProtKB-KW"/>
</dbReference>
<dbReference type="GO" id="GO:0005930">
    <property type="term" value="C:axoneme"/>
    <property type="evidence" value="ECO:0007669"/>
    <property type="project" value="UniProtKB-SubCell"/>
</dbReference>
<evidence type="ECO:0000256" key="7">
    <source>
        <dbReference type="ARBA" id="ARBA00023069"/>
    </source>
</evidence>
<gene>
    <name evidence="14" type="primary">20197533</name>
    <name evidence="13" type="ORF">HELRODRAFT_156242</name>
</gene>
<dbReference type="GO" id="GO:0007017">
    <property type="term" value="P:microtubule-based process"/>
    <property type="evidence" value="ECO:0007669"/>
    <property type="project" value="InterPro"/>
</dbReference>
<comment type="function">
    <text evidence="11">Force generating protein of respiratory cilia. Produces force towards the minus ends of microtubules. Dynein has ATPase activity.</text>
</comment>
<dbReference type="GO" id="GO:0030286">
    <property type="term" value="C:dynein complex"/>
    <property type="evidence" value="ECO:0007669"/>
    <property type="project" value="UniProtKB-KW"/>
</dbReference>
<dbReference type="FunFam" id="3.30.740.10:FF:000002">
    <property type="entry name" value="Dynein light chain"/>
    <property type="match status" value="1"/>
</dbReference>
<evidence type="ECO:0000313" key="13">
    <source>
        <dbReference type="EMBL" id="ESO11644.1"/>
    </source>
</evidence>
<protein>
    <recommendedName>
        <fullName evidence="12">Dynein light chain</fullName>
    </recommendedName>
</protein>
<keyword evidence="8 12" id="KW-0505">Motor protein</keyword>
<evidence type="ECO:0000256" key="11">
    <source>
        <dbReference type="ARBA" id="ARBA00057688"/>
    </source>
</evidence>
<dbReference type="OMA" id="KEPEGPC"/>
<dbReference type="PANTHER" id="PTHR11886:SF2">
    <property type="entry name" value="DYNEIN AXONEMAL LIGHT CHAIN 4"/>
    <property type="match status" value="1"/>
</dbReference>
<organism evidence="14 15">
    <name type="scientific">Helobdella robusta</name>
    <name type="common">Californian leech</name>
    <dbReference type="NCBI Taxonomy" id="6412"/>
    <lineage>
        <taxon>Eukaryota</taxon>
        <taxon>Metazoa</taxon>
        <taxon>Spiralia</taxon>
        <taxon>Lophotrochozoa</taxon>
        <taxon>Annelida</taxon>
        <taxon>Clitellata</taxon>
        <taxon>Hirudinea</taxon>
        <taxon>Rhynchobdellida</taxon>
        <taxon>Glossiphoniidae</taxon>
        <taxon>Helobdella</taxon>
    </lineage>
</organism>
<dbReference type="HOGENOM" id="CLU_070944_3_0_1"/>
<evidence type="ECO:0000256" key="1">
    <source>
        <dbReference type="ARBA" id="ARBA00004430"/>
    </source>
</evidence>
<evidence type="ECO:0000256" key="10">
    <source>
        <dbReference type="ARBA" id="ARBA00023273"/>
    </source>
</evidence>
<evidence type="ECO:0000256" key="12">
    <source>
        <dbReference type="RuleBase" id="RU365010"/>
    </source>
</evidence>
<proteinExistence type="inferred from homology"/>
<dbReference type="AlphaFoldDB" id="T1ELT3"/>
<keyword evidence="7" id="KW-0969">Cilium</keyword>
<keyword evidence="15" id="KW-1185">Reference proteome</keyword>
<name>T1ELT3_HELRO</name>
<dbReference type="eggNOG" id="KOG3430">
    <property type="taxonomic scope" value="Eukaryota"/>
</dbReference>
<dbReference type="OrthoDB" id="6506078at2759"/>
<evidence type="ECO:0000313" key="14">
    <source>
        <dbReference type="EnsemblMetazoa" id="HelroP156242"/>
    </source>
</evidence>
<reference evidence="13 15" key="2">
    <citation type="journal article" date="2013" name="Nature">
        <title>Insights into bilaterian evolution from three spiralian genomes.</title>
        <authorList>
            <person name="Simakov O."/>
            <person name="Marletaz F."/>
            <person name="Cho S.J."/>
            <person name="Edsinger-Gonzales E."/>
            <person name="Havlak P."/>
            <person name="Hellsten U."/>
            <person name="Kuo D.H."/>
            <person name="Larsson T."/>
            <person name="Lv J."/>
            <person name="Arendt D."/>
            <person name="Savage R."/>
            <person name="Osoegawa K."/>
            <person name="de Jong P."/>
            <person name="Grimwood J."/>
            <person name="Chapman J.A."/>
            <person name="Shapiro H."/>
            <person name="Aerts A."/>
            <person name="Otillar R.P."/>
            <person name="Terry A.Y."/>
            <person name="Boore J.L."/>
            <person name="Grigoriev I.V."/>
            <person name="Lindberg D.R."/>
            <person name="Seaver E.C."/>
            <person name="Weisblat D.A."/>
            <person name="Putnam N.H."/>
            <person name="Rokhsar D.S."/>
        </authorList>
    </citation>
    <scope>NUCLEOTIDE SEQUENCE</scope>
</reference>
<evidence type="ECO:0000256" key="4">
    <source>
        <dbReference type="ARBA" id="ARBA00022490"/>
    </source>
</evidence>
<evidence type="ECO:0000256" key="5">
    <source>
        <dbReference type="ARBA" id="ARBA00022701"/>
    </source>
</evidence>
<accession>T1ELT3</accession>
<dbReference type="STRING" id="6412.T1ELT3"/>
<evidence type="ECO:0000256" key="3">
    <source>
        <dbReference type="ARBA" id="ARBA00011655"/>
    </source>
</evidence>
<dbReference type="SUPFAM" id="SSF54648">
    <property type="entry name" value="DLC"/>
    <property type="match status" value="1"/>
</dbReference>
<dbReference type="InParanoid" id="T1ELT3"/>
<dbReference type="Gene3D" id="3.30.740.10">
    <property type="entry name" value="Protein Inhibitor Of Neuronal Nitric Oxide Synthase"/>
    <property type="match status" value="1"/>
</dbReference>
<dbReference type="CDD" id="cd21453">
    <property type="entry name" value="DLC-like_DNAL4"/>
    <property type="match status" value="1"/>
</dbReference>
<evidence type="ECO:0000313" key="15">
    <source>
        <dbReference type="Proteomes" id="UP000015101"/>
    </source>
</evidence>
<dbReference type="PANTHER" id="PTHR11886">
    <property type="entry name" value="DYNEIN LIGHT CHAIN"/>
    <property type="match status" value="1"/>
</dbReference>
<dbReference type="Pfam" id="PF01221">
    <property type="entry name" value="Dynein_light"/>
    <property type="match status" value="1"/>
</dbReference>
<keyword evidence="10" id="KW-0966">Cell projection</keyword>
<dbReference type="InterPro" id="IPR001372">
    <property type="entry name" value="Dynein_light_chain_typ-1/2"/>
</dbReference>